<evidence type="ECO:0000256" key="3">
    <source>
        <dbReference type="ARBA" id="ARBA00022679"/>
    </source>
</evidence>
<feature type="active site" evidence="6">
    <location>
        <position position="78"/>
    </location>
</feature>
<organism evidence="8 9">
    <name type="scientific">Fumia xinanensis</name>
    <dbReference type="NCBI Taxonomy" id="2763659"/>
    <lineage>
        <taxon>Bacteria</taxon>
        <taxon>Bacillati</taxon>
        <taxon>Bacillota</taxon>
        <taxon>Clostridia</taxon>
        <taxon>Eubacteriales</taxon>
        <taxon>Oscillospiraceae</taxon>
        <taxon>Fumia</taxon>
    </lineage>
</organism>
<dbReference type="EMBL" id="JACRSV010000004">
    <property type="protein sequence ID" value="MBC8560756.1"/>
    <property type="molecule type" value="Genomic_DNA"/>
</dbReference>
<keyword evidence="9" id="KW-1185">Reference proteome</keyword>
<reference evidence="8" key="1">
    <citation type="submission" date="2020-08" db="EMBL/GenBank/DDBJ databases">
        <title>Genome public.</title>
        <authorList>
            <person name="Liu C."/>
            <person name="Sun Q."/>
        </authorList>
    </citation>
    <scope>NUCLEOTIDE SEQUENCE</scope>
    <source>
        <strain evidence="8">NSJ-33</strain>
    </source>
</reference>
<keyword evidence="4 6" id="KW-0949">S-adenosyl-L-methionine</keyword>
<dbReference type="GO" id="GO:0009307">
    <property type="term" value="P:DNA restriction-modification system"/>
    <property type="evidence" value="ECO:0007669"/>
    <property type="project" value="UniProtKB-KW"/>
</dbReference>
<dbReference type="Pfam" id="PF00145">
    <property type="entry name" value="DNA_methylase"/>
    <property type="match status" value="2"/>
</dbReference>
<dbReference type="PROSITE" id="PS51679">
    <property type="entry name" value="SAM_MT_C5"/>
    <property type="match status" value="1"/>
</dbReference>
<dbReference type="SUPFAM" id="SSF53335">
    <property type="entry name" value="S-adenosyl-L-methionine-dependent methyltransferases"/>
    <property type="match status" value="1"/>
</dbReference>
<dbReference type="GO" id="GO:0003886">
    <property type="term" value="F:DNA (cytosine-5-)-methyltransferase activity"/>
    <property type="evidence" value="ECO:0007669"/>
    <property type="project" value="UniProtKB-EC"/>
</dbReference>
<accession>A0A926E7T2</accession>
<evidence type="ECO:0000256" key="6">
    <source>
        <dbReference type="PROSITE-ProRule" id="PRU01016"/>
    </source>
</evidence>
<dbReference type="GO" id="GO:0032259">
    <property type="term" value="P:methylation"/>
    <property type="evidence" value="ECO:0007669"/>
    <property type="project" value="UniProtKB-KW"/>
</dbReference>
<dbReference type="Gene3D" id="3.90.120.10">
    <property type="entry name" value="DNA Methylase, subunit A, domain 2"/>
    <property type="match status" value="2"/>
</dbReference>
<proteinExistence type="inferred from homology"/>
<gene>
    <name evidence="8" type="primary">dcm</name>
    <name evidence="8" type="ORF">H8710_11845</name>
</gene>
<comment type="caution">
    <text evidence="8">The sequence shown here is derived from an EMBL/GenBank/DDBJ whole genome shotgun (WGS) entry which is preliminary data.</text>
</comment>
<dbReference type="Gene3D" id="3.40.50.150">
    <property type="entry name" value="Vaccinia Virus protein VP39"/>
    <property type="match status" value="1"/>
</dbReference>
<dbReference type="EC" id="2.1.1.37" evidence="1"/>
<dbReference type="PANTHER" id="PTHR46098:SF1">
    <property type="entry name" value="TRNA (CYTOSINE(38)-C(5))-METHYLTRANSFERASE"/>
    <property type="match status" value="1"/>
</dbReference>
<evidence type="ECO:0000256" key="2">
    <source>
        <dbReference type="ARBA" id="ARBA00022603"/>
    </source>
</evidence>
<dbReference type="AlphaFoldDB" id="A0A926E7T2"/>
<dbReference type="InterPro" id="IPR031303">
    <property type="entry name" value="C5_meth_CS"/>
</dbReference>
<dbReference type="RefSeq" id="WP_249296019.1">
    <property type="nucleotide sequence ID" value="NZ_JACRSV010000004.1"/>
</dbReference>
<comment type="similarity">
    <text evidence="6 7">Belongs to the class I-like SAM-binding methyltransferase superfamily. C5-methyltransferase family.</text>
</comment>
<dbReference type="InterPro" id="IPR029063">
    <property type="entry name" value="SAM-dependent_MTases_sf"/>
</dbReference>
<dbReference type="Proteomes" id="UP000610760">
    <property type="component" value="Unassembled WGS sequence"/>
</dbReference>
<evidence type="ECO:0000256" key="4">
    <source>
        <dbReference type="ARBA" id="ARBA00022691"/>
    </source>
</evidence>
<name>A0A926E7T2_9FIRM</name>
<protein>
    <recommendedName>
        <fullName evidence="1">DNA (cytosine-5-)-methyltransferase</fullName>
        <ecNumber evidence="1">2.1.1.37</ecNumber>
    </recommendedName>
</protein>
<sequence>MAPAITFLDFFSGIGGFRKGFELCGMTCRGHCEIDKYADRSYRAIFDIKEDEWYQNDITKVSATDLPRVNLWSAGFPCQDISVSGCQRGLAGERSGLFFELIRLLKGKNSEDRPEWLVLENVKNLLFINQGWDFTLVLSSLAALGYHIEYGLLNSKFHGVPQNRERVYLVAYRHFGVCDGRKVFPVQCGDSETLIRLIDGKQGQRVYDPHGISCTLTSEGGGFGGNAGLYFIDLCNGNPKLTDTARCIMARYDGCATNRNCESSGVFIRNCTVSDCSDCPQKIKVNNGTKQGYVEAGCGDGVVLSFPESKTRRGRVGHGTAQTLDTSCNQGTVFAGCGRIRRLTPRECWRLQGFSDEMFDKAAAVNSDSQLYRQAGNSVTIPVVYTVGKRIAAIQNELDAEREGEIL</sequence>
<dbReference type="PROSITE" id="PS00095">
    <property type="entry name" value="C5_MTASE_2"/>
    <property type="match status" value="1"/>
</dbReference>
<evidence type="ECO:0000313" key="8">
    <source>
        <dbReference type="EMBL" id="MBC8560756.1"/>
    </source>
</evidence>
<evidence type="ECO:0000256" key="1">
    <source>
        <dbReference type="ARBA" id="ARBA00011975"/>
    </source>
</evidence>
<keyword evidence="2 6" id="KW-0489">Methyltransferase</keyword>
<evidence type="ECO:0000313" key="9">
    <source>
        <dbReference type="Proteomes" id="UP000610760"/>
    </source>
</evidence>
<dbReference type="InterPro" id="IPR050750">
    <property type="entry name" value="C5-MTase"/>
</dbReference>
<dbReference type="InterPro" id="IPR001525">
    <property type="entry name" value="C5_MeTfrase"/>
</dbReference>
<dbReference type="PRINTS" id="PR00105">
    <property type="entry name" value="C5METTRFRASE"/>
</dbReference>
<dbReference type="NCBIfam" id="TIGR00675">
    <property type="entry name" value="dcm"/>
    <property type="match status" value="1"/>
</dbReference>
<evidence type="ECO:0000256" key="7">
    <source>
        <dbReference type="RuleBase" id="RU000416"/>
    </source>
</evidence>
<dbReference type="PANTHER" id="PTHR46098">
    <property type="entry name" value="TRNA (CYTOSINE(38)-C(5))-METHYLTRANSFERASE"/>
    <property type="match status" value="1"/>
</dbReference>
<keyword evidence="3 6" id="KW-0808">Transferase</keyword>
<keyword evidence="5" id="KW-0680">Restriction system</keyword>
<evidence type="ECO:0000256" key="5">
    <source>
        <dbReference type="ARBA" id="ARBA00022747"/>
    </source>
</evidence>